<dbReference type="RefSeq" id="WP_093217113.1">
    <property type="nucleotide sequence ID" value="NZ_FNFL01000008.1"/>
</dbReference>
<dbReference type="InterPro" id="IPR014217">
    <property type="entry name" value="Spore_III_AA"/>
</dbReference>
<keyword evidence="2" id="KW-0067">ATP-binding</keyword>
<dbReference type="AlphaFoldDB" id="A0A1G9CVC1"/>
<gene>
    <name evidence="4" type="ORF">SAMN05216243_3559</name>
</gene>
<dbReference type="SUPFAM" id="SSF52540">
    <property type="entry name" value="P-loop containing nucleoside triphosphate hydrolases"/>
    <property type="match status" value="1"/>
</dbReference>
<accession>A0A1G9CVC1</accession>
<organism evidence="4 5">
    <name type="scientific">Sediminibacillus albus</name>
    <dbReference type="NCBI Taxonomy" id="407036"/>
    <lineage>
        <taxon>Bacteria</taxon>
        <taxon>Bacillati</taxon>
        <taxon>Bacillota</taxon>
        <taxon>Bacilli</taxon>
        <taxon>Bacillales</taxon>
        <taxon>Bacillaceae</taxon>
        <taxon>Sediminibacillus</taxon>
    </lineage>
</organism>
<dbReference type="InterPro" id="IPR027417">
    <property type="entry name" value="P-loop_NTPase"/>
</dbReference>
<dbReference type="EMBL" id="FNFL01000008">
    <property type="protein sequence ID" value="SDK55601.1"/>
    <property type="molecule type" value="Genomic_DNA"/>
</dbReference>
<dbReference type="OrthoDB" id="9768243at2"/>
<evidence type="ECO:0000256" key="2">
    <source>
        <dbReference type="ARBA" id="ARBA00022840"/>
    </source>
</evidence>
<dbReference type="Gene3D" id="3.40.50.300">
    <property type="entry name" value="P-loop containing nucleotide triphosphate hydrolases"/>
    <property type="match status" value="1"/>
</dbReference>
<sequence length="325" mass="36636">MEEILRLFSSNIKSGLAEVLQKRWTSLQEIRIRIFRPIELVFDNGYEWAESLIPLKEDSLFLLNQLSQFSLYRLEDELREGFITIEGGHRIGLSGKVNTNDGTVKAIKHISSFNIRIAKEKRGTAESIVPELYEKEYLNTLIVGPPQTGKTTMLRDITRIVSSGWSKAPAKKTAVIDERSELGGSIDGIPQHNLGLRTDVMDACPKAEGMMMMIRSMSPEVLVVDEIGSSKDVQALMEALHAGVRIICSIHGDSLGHLKKRPSLEPLFRGQVFQRFVILERNQFPGQIRGIFNEHGENVLKKQRCKQNEMGRSNSAALRHNMGRL</sequence>
<dbReference type="PANTHER" id="PTHR20953">
    <property type="entry name" value="KINASE-RELATED"/>
    <property type="match status" value="1"/>
</dbReference>
<dbReference type="InterPro" id="IPR003593">
    <property type="entry name" value="AAA+_ATPase"/>
</dbReference>
<dbReference type="GO" id="GO:0005524">
    <property type="term" value="F:ATP binding"/>
    <property type="evidence" value="ECO:0007669"/>
    <property type="project" value="UniProtKB-KW"/>
</dbReference>
<evidence type="ECO:0000313" key="5">
    <source>
        <dbReference type="Proteomes" id="UP000198694"/>
    </source>
</evidence>
<proteinExistence type="predicted"/>
<reference evidence="4 5" key="1">
    <citation type="submission" date="2016-10" db="EMBL/GenBank/DDBJ databases">
        <authorList>
            <person name="de Groot N.N."/>
        </authorList>
    </citation>
    <scope>NUCLEOTIDE SEQUENCE [LARGE SCALE GENOMIC DNA]</scope>
    <source>
        <strain evidence="4 5">CGMCC 1.6502</strain>
    </source>
</reference>
<dbReference type="STRING" id="407036.SAMN05216243_3559"/>
<dbReference type="NCBIfam" id="TIGR02858">
    <property type="entry name" value="spore_III_AA"/>
    <property type="match status" value="1"/>
</dbReference>
<dbReference type="SMART" id="SM00382">
    <property type="entry name" value="AAA"/>
    <property type="match status" value="1"/>
</dbReference>
<dbReference type="InterPro" id="IPR045735">
    <property type="entry name" value="Spore_III_AA_AAA+_ATPase"/>
</dbReference>
<dbReference type="Pfam" id="PF19568">
    <property type="entry name" value="Spore_III_AA"/>
    <property type="match status" value="1"/>
</dbReference>
<name>A0A1G9CVC1_9BACI</name>
<keyword evidence="5" id="KW-1185">Reference proteome</keyword>
<dbReference type="Proteomes" id="UP000198694">
    <property type="component" value="Unassembled WGS sequence"/>
</dbReference>
<dbReference type="PANTHER" id="PTHR20953:SF3">
    <property type="entry name" value="P-LOOP CONTAINING NUCLEOSIDE TRIPHOSPHATE HYDROLASES SUPERFAMILY PROTEIN"/>
    <property type="match status" value="1"/>
</dbReference>
<evidence type="ECO:0000259" key="3">
    <source>
        <dbReference type="SMART" id="SM00382"/>
    </source>
</evidence>
<protein>
    <submittedName>
        <fullName evidence="4">Stage III sporulation protein AA</fullName>
    </submittedName>
</protein>
<keyword evidence="1" id="KW-0547">Nucleotide-binding</keyword>
<feature type="domain" description="AAA+ ATPase" evidence="3">
    <location>
        <begin position="136"/>
        <end position="284"/>
    </location>
</feature>
<evidence type="ECO:0000313" key="4">
    <source>
        <dbReference type="EMBL" id="SDK55601.1"/>
    </source>
</evidence>
<evidence type="ECO:0000256" key="1">
    <source>
        <dbReference type="ARBA" id="ARBA00022741"/>
    </source>
</evidence>